<dbReference type="Gene3D" id="2.60.120.10">
    <property type="entry name" value="Jelly Rolls"/>
    <property type="match status" value="1"/>
</dbReference>
<keyword evidence="2" id="KW-0238">DNA-binding</keyword>
<dbReference type="SUPFAM" id="SSF51206">
    <property type="entry name" value="cAMP-binding domain-like"/>
    <property type="match status" value="1"/>
</dbReference>
<accession>A0A1S8LP05</accession>
<organism evidence="4 5">
    <name type="scientific">Clostridium felsineum</name>
    <dbReference type="NCBI Taxonomy" id="36839"/>
    <lineage>
        <taxon>Bacteria</taxon>
        <taxon>Bacillati</taxon>
        <taxon>Bacillota</taxon>
        <taxon>Clostridia</taxon>
        <taxon>Eubacteriales</taxon>
        <taxon>Clostridiaceae</taxon>
        <taxon>Clostridium</taxon>
    </lineage>
</organism>
<dbReference type="GO" id="GO:0003700">
    <property type="term" value="F:DNA-binding transcription factor activity"/>
    <property type="evidence" value="ECO:0007669"/>
    <property type="project" value="TreeGrafter"/>
</dbReference>
<proteinExistence type="predicted"/>
<keyword evidence="1" id="KW-0805">Transcription regulation</keyword>
<dbReference type="GO" id="GO:0003677">
    <property type="term" value="F:DNA binding"/>
    <property type="evidence" value="ECO:0007669"/>
    <property type="project" value="UniProtKB-KW"/>
</dbReference>
<keyword evidence="5" id="KW-1185">Reference proteome</keyword>
<evidence type="ECO:0000256" key="1">
    <source>
        <dbReference type="ARBA" id="ARBA00023015"/>
    </source>
</evidence>
<dbReference type="PANTHER" id="PTHR24567">
    <property type="entry name" value="CRP FAMILY TRANSCRIPTIONAL REGULATORY PROTEIN"/>
    <property type="match status" value="1"/>
</dbReference>
<evidence type="ECO:0000313" key="4">
    <source>
        <dbReference type="EMBL" id="URZ10724.1"/>
    </source>
</evidence>
<dbReference type="STRING" id="84029.CROST_02780"/>
<reference evidence="4 5" key="1">
    <citation type="submission" date="2022-04" db="EMBL/GenBank/DDBJ databases">
        <title>Genome sequence of C. roseum typestrain.</title>
        <authorList>
            <person name="Poehlein A."/>
            <person name="Schoch T."/>
            <person name="Duerre P."/>
            <person name="Daniel R."/>
        </authorList>
    </citation>
    <scope>NUCLEOTIDE SEQUENCE [LARGE SCALE GENOMIC DNA]</scope>
    <source>
        <strain evidence="4 5">DSM 7320</strain>
    </source>
</reference>
<dbReference type="InterPro" id="IPR036390">
    <property type="entry name" value="WH_DNA-bd_sf"/>
</dbReference>
<dbReference type="InterPro" id="IPR014710">
    <property type="entry name" value="RmlC-like_jellyroll"/>
</dbReference>
<dbReference type="AlphaFoldDB" id="A0A1S8LP05"/>
<dbReference type="SUPFAM" id="SSF46785">
    <property type="entry name" value="Winged helix' DNA-binding domain"/>
    <property type="match status" value="1"/>
</dbReference>
<keyword evidence="3" id="KW-0804">Transcription</keyword>
<protein>
    <submittedName>
        <fullName evidence="4">Global nitrogen regulator</fullName>
    </submittedName>
</protein>
<dbReference type="CDD" id="cd00038">
    <property type="entry name" value="CAP_ED"/>
    <property type="match status" value="1"/>
</dbReference>
<gene>
    <name evidence="4" type="primary">ntcA</name>
    <name evidence="4" type="ORF">CROST_014340</name>
</gene>
<dbReference type="RefSeq" id="WP_077832446.1">
    <property type="nucleotide sequence ID" value="NZ_CP096983.1"/>
</dbReference>
<dbReference type="InterPro" id="IPR050397">
    <property type="entry name" value="Env_Response_Regulators"/>
</dbReference>
<evidence type="ECO:0000256" key="2">
    <source>
        <dbReference type="ARBA" id="ARBA00023125"/>
    </source>
</evidence>
<dbReference type="Pfam" id="PF13545">
    <property type="entry name" value="HTH_Crp_2"/>
    <property type="match status" value="1"/>
</dbReference>
<dbReference type="PANTHER" id="PTHR24567:SF58">
    <property type="entry name" value="CYCLIC AMP-BINDING REGULATORY PROTEIN"/>
    <property type="match status" value="1"/>
</dbReference>
<dbReference type="GO" id="GO:0005829">
    <property type="term" value="C:cytosol"/>
    <property type="evidence" value="ECO:0007669"/>
    <property type="project" value="TreeGrafter"/>
</dbReference>
<sequence length="229" mass="26114">MKKKFLNILQHCILFSKIDSLKMDNLFSSINYSIKEYDKDETIAIEGDLCNKIGIVLNGAVEIQKIYESGKSLTIATLIEGKIFGEAIIFSTKTTYPSTIMACTKAIILFIPKDSIMHLCSTNSLFLNGFMSLLSNKILMLNKRLKNMSYHTIREKLSNYILEEHEAQKNLTFKMNKSKKQLSEMLGIPRPSLSREFIKLREEGIIDFDRNSITILDITALKSILENAE</sequence>
<dbReference type="PROSITE" id="PS50042">
    <property type="entry name" value="CNMP_BINDING_3"/>
    <property type="match status" value="1"/>
</dbReference>
<dbReference type="KEGG" id="crw:CROST_014340"/>
<dbReference type="InterPro" id="IPR018490">
    <property type="entry name" value="cNMP-bd_dom_sf"/>
</dbReference>
<dbReference type="InterPro" id="IPR000595">
    <property type="entry name" value="cNMP-bd_dom"/>
</dbReference>
<evidence type="ECO:0000256" key="3">
    <source>
        <dbReference type="ARBA" id="ARBA00023163"/>
    </source>
</evidence>
<evidence type="ECO:0000313" key="5">
    <source>
        <dbReference type="Proteomes" id="UP000190951"/>
    </source>
</evidence>
<dbReference type="EMBL" id="CP096983">
    <property type="protein sequence ID" value="URZ10724.1"/>
    <property type="molecule type" value="Genomic_DNA"/>
</dbReference>
<dbReference type="Pfam" id="PF00027">
    <property type="entry name" value="cNMP_binding"/>
    <property type="match status" value="1"/>
</dbReference>
<dbReference type="Proteomes" id="UP000190951">
    <property type="component" value="Chromosome"/>
</dbReference>
<dbReference type="PROSITE" id="PS51063">
    <property type="entry name" value="HTH_CRP_2"/>
    <property type="match status" value="1"/>
</dbReference>
<dbReference type="InterPro" id="IPR012318">
    <property type="entry name" value="HTH_CRP"/>
</dbReference>
<dbReference type="SMART" id="SM00100">
    <property type="entry name" value="cNMP"/>
    <property type="match status" value="1"/>
</dbReference>
<name>A0A1S8LP05_9CLOT</name>